<protein>
    <submittedName>
        <fullName evidence="4">Lysophospholipase L1-like esterase</fullName>
    </submittedName>
</protein>
<feature type="signal peptide" evidence="2">
    <location>
        <begin position="1"/>
        <end position="23"/>
    </location>
</feature>
<dbReference type="STRING" id="710685.MycrhN_4903"/>
<dbReference type="InterPro" id="IPR053140">
    <property type="entry name" value="GDSL_Rv0518-like"/>
</dbReference>
<evidence type="ECO:0000256" key="2">
    <source>
        <dbReference type="SAM" id="SignalP"/>
    </source>
</evidence>
<evidence type="ECO:0000313" key="5">
    <source>
        <dbReference type="Proteomes" id="UP000005442"/>
    </source>
</evidence>
<dbReference type="InterPro" id="IPR036514">
    <property type="entry name" value="SGNH_hydro_sf"/>
</dbReference>
<dbReference type="HOGENOM" id="CLU_1110478_0_0_11"/>
<dbReference type="AlphaFoldDB" id="G8RTL0"/>
<dbReference type="eggNOG" id="COG2755">
    <property type="taxonomic scope" value="Bacteria"/>
</dbReference>
<keyword evidence="5" id="KW-1185">Reference proteome</keyword>
<evidence type="ECO:0000259" key="3">
    <source>
        <dbReference type="Pfam" id="PF13472"/>
    </source>
</evidence>
<feature type="region of interest" description="Disordered" evidence="1">
    <location>
        <begin position="32"/>
        <end position="55"/>
    </location>
</feature>
<dbReference type="CDD" id="cd00229">
    <property type="entry name" value="SGNH_hydrolase"/>
    <property type="match status" value="1"/>
</dbReference>
<feature type="chain" id="PRO_5039416566" evidence="2">
    <location>
        <begin position="24"/>
        <end position="253"/>
    </location>
</feature>
<sequence length="253" mass="26766">MTKARLRIFSALLVLSLGGTTAAAIVDHNGAAEGAQPAPPASAMPSPHAQRQDNRPPLLVIGDSFVAGAGVAYEGETYPALLADATDMRLMVDGQGGTGFINDARGTGNGHTSKLIDRLAADGEKFPDASLVVIDAGRNDLRFPIDQVGDAASEYLNHARAQWPTADIVVVVPTFITPDAFERYEDVRNRLENSAAKIGAIVIDPIAEGWYDNVDVSTLLAADRVHPNSEGALRIADRMEKSLRSLGLVRSAA</sequence>
<dbReference type="Pfam" id="PF13472">
    <property type="entry name" value="Lipase_GDSL_2"/>
    <property type="match status" value="1"/>
</dbReference>
<evidence type="ECO:0000313" key="4">
    <source>
        <dbReference type="EMBL" id="AEV75384.1"/>
    </source>
</evidence>
<dbReference type="Proteomes" id="UP000005442">
    <property type="component" value="Chromosome"/>
</dbReference>
<feature type="domain" description="SGNH hydrolase-type esterase" evidence="3">
    <location>
        <begin position="60"/>
        <end position="232"/>
    </location>
</feature>
<dbReference type="SUPFAM" id="SSF52266">
    <property type="entry name" value="SGNH hydrolase"/>
    <property type="match status" value="1"/>
</dbReference>
<gene>
    <name evidence="4" type="ordered locus">MycrhN_4903</name>
</gene>
<organism evidence="4 5">
    <name type="scientific">Mycolicibacterium rhodesiae (strain NBB3)</name>
    <name type="common">Mycobacterium rhodesiae</name>
    <dbReference type="NCBI Taxonomy" id="710685"/>
    <lineage>
        <taxon>Bacteria</taxon>
        <taxon>Bacillati</taxon>
        <taxon>Actinomycetota</taxon>
        <taxon>Actinomycetes</taxon>
        <taxon>Mycobacteriales</taxon>
        <taxon>Mycobacteriaceae</taxon>
        <taxon>Mycolicibacterium</taxon>
    </lineage>
</organism>
<name>G8RTL0_MYCRN</name>
<accession>G8RTL0</accession>
<dbReference type="PANTHER" id="PTHR43784:SF2">
    <property type="entry name" value="GDSL-LIKE LIPASE_ACYLHYDROLASE, PUTATIVE (AFU_ORTHOLOGUE AFUA_2G00820)-RELATED"/>
    <property type="match status" value="1"/>
</dbReference>
<dbReference type="Gene3D" id="3.40.50.1110">
    <property type="entry name" value="SGNH hydrolase"/>
    <property type="match status" value="1"/>
</dbReference>
<keyword evidence="2" id="KW-0732">Signal</keyword>
<dbReference type="KEGG" id="mrh:MycrhN_4903"/>
<reference evidence="4 5" key="1">
    <citation type="submission" date="2011-12" db="EMBL/GenBank/DDBJ databases">
        <title>Complete sequence of Mycobacterium rhodesiae NBB3.</title>
        <authorList>
            <consortium name="US DOE Joint Genome Institute"/>
            <person name="Lucas S."/>
            <person name="Han J."/>
            <person name="Lapidus A."/>
            <person name="Cheng J.-F."/>
            <person name="Goodwin L."/>
            <person name="Pitluck S."/>
            <person name="Peters L."/>
            <person name="Mikhailova N."/>
            <person name="Gu W."/>
            <person name="Detter J.C."/>
            <person name="Han C."/>
            <person name="Tapia R."/>
            <person name="Land M."/>
            <person name="Hauser L."/>
            <person name="Kyrpides N."/>
            <person name="Ivanova N."/>
            <person name="Pagani I."/>
            <person name="Mattes T."/>
            <person name="Holmes A."/>
            <person name="Rutledge P."/>
            <person name="Paulsen I."/>
            <person name="Coleman N."/>
            <person name="Woyke T."/>
        </authorList>
    </citation>
    <scope>NUCLEOTIDE SEQUENCE [LARGE SCALE GENOMIC DNA]</scope>
    <source>
        <strain evidence="4 5">NBB3</strain>
    </source>
</reference>
<dbReference type="EMBL" id="CP003169">
    <property type="protein sequence ID" value="AEV75384.1"/>
    <property type="molecule type" value="Genomic_DNA"/>
</dbReference>
<dbReference type="OrthoDB" id="8215557at2"/>
<dbReference type="PATRIC" id="fig|710685.3.peg.4909"/>
<proteinExistence type="predicted"/>
<evidence type="ECO:0000256" key="1">
    <source>
        <dbReference type="SAM" id="MobiDB-lite"/>
    </source>
</evidence>
<dbReference type="RefSeq" id="WP_014213127.1">
    <property type="nucleotide sequence ID" value="NC_016604.1"/>
</dbReference>
<dbReference type="PANTHER" id="PTHR43784">
    <property type="entry name" value="GDSL-LIKE LIPASE/ACYLHYDROLASE, PUTATIVE (AFU_ORTHOLOGUE AFUA_2G00820)-RELATED"/>
    <property type="match status" value="1"/>
</dbReference>
<dbReference type="InterPro" id="IPR013830">
    <property type="entry name" value="SGNH_hydro"/>
</dbReference>